<protein>
    <submittedName>
        <fullName evidence="1">Uncharacterized protein</fullName>
    </submittedName>
</protein>
<reference evidence="1 2" key="1">
    <citation type="submission" date="2021-06" db="EMBL/GenBank/DDBJ databases">
        <authorList>
            <person name="Palmer J.M."/>
        </authorList>
    </citation>
    <scope>NUCLEOTIDE SEQUENCE [LARGE SCALE GENOMIC DNA]</scope>
    <source>
        <strain evidence="1 2">AS_MEX2019</strain>
        <tissue evidence="1">Muscle</tissue>
    </source>
</reference>
<keyword evidence="2" id="KW-1185">Reference proteome</keyword>
<comment type="caution">
    <text evidence="1">The sequence shown here is derived from an EMBL/GenBank/DDBJ whole genome shotgun (WGS) entry which is preliminary data.</text>
</comment>
<gene>
    <name evidence="1" type="ORF">AMECASPLE_017698</name>
</gene>
<organism evidence="1 2">
    <name type="scientific">Ameca splendens</name>
    <dbReference type="NCBI Taxonomy" id="208324"/>
    <lineage>
        <taxon>Eukaryota</taxon>
        <taxon>Metazoa</taxon>
        <taxon>Chordata</taxon>
        <taxon>Craniata</taxon>
        <taxon>Vertebrata</taxon>
        <taxon>Euteleostomi</taxon>
        <taxon>Actinopterygii</taxon>
        <taxon>Neopterygii</taxon>
        <taxon>Teleostei</taxon>
        <taxon>Neoteleostei</taxon>
        <taxon>Acanthomorphata</taxon>
        <taxon>Ovalentaria</taxon>
        <taxon>Atherinomorphae</taxon>
        <taxon>Cyprinodontiformes</taxon>
        <taxon>Goodeidae</taxon>
        <taxon>Ameca</taxon>
    </lineage>
</organism>
<evidence type="ECO:0000313" key="1">
    <source>
        <dbReference type="EMBL" id="MEQ2287918.1"/>
    </source>
</evidence>
<sequence length="102" mass="11867">MKQVVEIAVKLVMATPLLYQHTNYVVVPTTALVALGERREDCWTNESGVSRRIAMDIMKVEVICSLWKKILSETEGRDYTLHWPFFIVMYCLEWGGMSRRQV</sequence>
<name>A0ABV0Y2C8_9TELE</name>
<dbReference type="EMBL" id="JAHRIP010020149">
    <property type="protein sequence ID" value="MEQ2287918.1"/>
    <property type="molecule type" value="Genomic_DNA"/>
</dbReference>
<dbReference type="Proteomes" id="UP001469553">
    <property type="component" value="Unassembled WGS sequence"/>
</dbReference>
<accession>A0ABV0Y2C8</accession>
<proteinExistence type="predicted"/>
<evidence type="ECO:0000313" key="2">
    <source>
        <dbReference type="Proteomes" id="UP001469553"/>
    </source>
</evidence>